<accession>A0A0N5AYZ3</accession>
<dbReference type="GO" id="GO:0016020">
    <property type="term" value="C:membrane"/>
    <property type="evidence" value="ECO:0007669"/>
    <property type="project" value="UniProtKB-SubCell"/>
</dbReference>
<dbReference type="GO" id="GO:0022857">
    <property type="term" value="F:transmembrane transporter activity"/>
    <property type="evidence" value="ECO:0007669"/>
    <property type="project" value="InterPro"/>
</dbReference>
<dbReference type="InterPro" id="IPR037185">
    <property type="entry name" value="EmrE-like"/>
</dbReference>
<dbReference type="WBParaSite" id="SMUV_0001019601-mRNA-1">
    <property type="protein sequence ID" value="SMUV_0001019601-mRNA-1"/>
    <property type="gene ID" value="SMUV_0001019601"/>
</dbReference>
<reference evidence="11" key="1">
    <citation type="submission" date="2016-04" db="UniProtKB">
        <authorList>
            <consortium name="WormBaseParasite"/>
        </authorList>
    </citation>
    <scope>IDENTIFICATION</scope>
</reference>
<dbReference type="Pfam" id="PF06027">
    <property type="entry name" value="SLC35F"/>
    <property type="match status" value="1"/>
</dbReference>
<feature type="transmembrane region" description="Helical" evidence="9">
    <location>
        <begin position="333"/>
        <end position="351"/>
    </location>
</feature>
<keyword evidence="6 9" id="KW-0472">Membrane</keyword>
<evidence type="ECO:0000256" key="8">
    <source>
        <dbReference type="SAM" id="MobiDB-lite"/>
    </source>
</evidence>
<feature type="transmembrane region" description="Helical" evidence="9">
    <location>
        <begin position="306"/>
        <end position="327"/>
    </location>
</feature>
<dbReference type="AlphaFoldDB" id="A0A0N5AYZ3"/>
<feature type="transmembrane region" description="Helical" evidence="9">
    <location>
        <begin position="94"/>
        <end position="113"/>
    </location>
</feature>
<evidence type="ECO:0000256" key="1">
    <source>
        <dbReference type="ARBA" id="ARBA00004141"/>
    </source>
</evidence>
<evidence type="ECO:0000256" key="6">
    <source>
        <dbReference type="ARBA" id="ARBA00023136"/>
    </source>
</evidence>
<feature type="transmembrane region" description="Helical" evidence="9">
    <location>
        <begin position="243"/>
        <end position="264"/>
    </location>
</feature>
<evidence type="ECO:0000256" key="9">
    <source>
        <dbReference type="SAM" id="Phobius"/>
    </source>
</evidence>
<feature type="transmembrane region" description="Helical" evidence="9">
    <location>
        <begin position="60"/>
        <end position="82"/>
    </location>
</feature>
<evidence type="ECO:0000256" key="7">
    <source>
        <dbReference type="ARBA" id="ARBA00037727"/>
    </source>
</evidence>
<evidence type="ECO:0000256" key="3">
    <source>
        <dbReference type="ARBA" id="ARBA00022448"/>
    </source>
</evidence>
<feature type="transmembrane region" description="Helical" evidence="9">
    <location>
        <begin position="125"/>
        <end position="146"/>
    </location>
</feature>
<keyword evidence="4 9" id="KW-0812">Transmembrane</keyword>
<organism evidence="10 11">
    <name type="scientific">Syphacia muris</name>
    <dbReference type="NCBI Taxonomy" id="451379"/>
    <lineage>
        <taxon>Eukaryota</taxon>
        <taxon>Metazoa</taxon>
        <taxon>Ecdysozoa</taxon>
        <taxon>Nematoda</taxon>
        <taxon>Chromadorea</taxon>
        <taxon>Rhabditida</taxon>
        <taxon>Spirurina</taxon>
        <taxon>Oxyuridomorpha</taxon>
        <taxon>Oxyuroidea</taxon>
        <taxon>Oxyuridae</taxon>
        <taxon>Syphacia</taxon>
    </lineage>
</organism>
<dbReference type="PANTHER" id="PTHR14233">
    <property type="entry name" value="DUF914-RELATED"/>
    <property type="match status" value="1"/>
</dbReference>
<evidence type="ECO:0000256" key="2">
    <source>
        <dbReference type="ARBA" id="ARBA00007863"/>
    </source>
</evidence>
<keyword evidence="5 9" id="KW-1133">Transmembrane helix</keyword>
<feature type="transmembrane region" description="Helical" evidence="9">
    <location>
        <begin position="178"/>
        <end position="198"/>
    </location>
</feature>
<evidence type="ECO:0000313" key="11">
    <source>
        <dbReference type="WBParaSite" id="SMUV_0001019601-mRNA-1"/>
    </source>
</evidence>
<dbReference type="InterPro" id="IPR052221">
    <property type="entry name" value="SLC35F_Transporter"/>
</dbReference>
<comment type="similarity">
    <text evidence="2">Belongs to the SLC35F solute transporter family.</text>
</comment>
<sequence>MAERQILSEQQQQEQLASSPDGGSVAAIVSPIVTTINDEPESIDCSPCCDNSNIRRVFKAVLLGQVLSVCLCGTAVSSQLLSERGVNSPAAQSFLNYFLLCFSYGAVLICRKGENSLFPVLRERGWKYFLISLVDVEANYMVIYAYQFTNLTSIQLLDCSTIPMVLFLSWLFLSVRYLLTHIIGVFICLIGIAVLIWADVLDGKGQSGGNSRVIGDILCLSSSFLYAMGNVGEEYFVKQNNRIEYLGLVGIFGSILSGIQLALFERNELAKVKWSGVVISSYLLFAVSMFLFYSLVSVVMQRSSALMFNLSVLSSDFYSLIFGLFLFKIKFHALYFVSFLVVTLGSIVYALRETKVRDPDEPRKLCPCCFMCCCCSDCCFEQDEITENNSANVLSLHARSDTAQYCPIHGLIT</sequence>
<keyword evidence="10" id="KW-1185">Reference proteome</keyword>
<feature type="transmembrane region" description="Helical" evidence="9">
    <location>
        <begin position="276"/>
        <end position="299"/>
    </location>
</feature>
<feature type="transmembrane region" description="Helical" evidence="9">
    <location>
        <begin position="152"/>
        <end position="173"/>
    </location>
</feature>
<dbReference type="SUPFAM" id="SSF103481">
    <property type="entry name" value="Multidrug resistance efflux transporter EmrE"/>
    <property type="match status" value="1"/>
</dbReference>
<feature type="transmembrane region" description="Helical" evidence="9">
    <location>
        <begin position="213"/>
        <end position="231"/>
    </location>
</feature>
<keyword evidence="3" id="KW-0813">Transport</keyword>
<dbReference type="InterPro" id="IPR009262">
    <property type="entry name" value="SLC35_F1/F2/F6"/>
</dbReference>
<proteinExistence type="inferred from homology"/>
<protein>
    <submittedName>
        <fullName evidence="11">Solute carrier family 35 member F1</fullName>
    </submittedName>
</protein>
<evidence type="ECO:0000256" key="4">
    <source>
        <dbReference type="ARBA" id="ARBA00022692"/>
    </source>
</evidence>
<feature type="region of interest" description="Disordered" evidence="8">
    <location>
        <begin position="1"/>
        <end position="24"/>
    </location>
</feature>
<dbReference type="Proteomes" id="UP000046393">
    <property type="component" value="Unplaced"/>
</dbReference>
<evidence type="ECO:0000313" key="10">
    <source>
        <dbReference type="Proteomes" id="UP000046393"/>
    </source>
</evidence>
<comment type="function">
    <text evidence="7">Putative solute transporter.</text>
</comment>
<comment type="subcellular location">
    <subcellularLocation>
        <location evidence="1">Membrane</location>
        <topology evidence="1">Multi-pass membrane protein</topology>
    </subcellularLocation>
</comment>
<dbReference type="PANTHER" id="PTHR14233:SF4">
    <property type="entry name" value="SOLUTE CARRIER FAMILY 35 MEMBER F2"/>
    <property type="match status" value="1"/>
</dbReference>
<dbReference type="STRING" id="451379.A0A0N5AYZ3"/>
<evidence type="ECO:0000256" key="5">
    <source>
        <dbReference type="ARBA" id="ARBA00022989"/>
    </source>
</evidence>
<name>A0A0N5AYZ3_9BILA</name>